<keyword evidence="1" id="KW-0805">Transcription regulation</keyword>
<evidence type="ECO:0000256" key="2">
    <source>
        <dbReference type="ARBA" id="ARBA00023125"/>
    </source>
</evidence>
<protein>
    <submittedName>
        <fullName evidence="5">Lrp/AsnC family transcriptional regulator</fullName>
    </submittedName>
</protein>
<dbReference type="RefSeq" id="WP_172355641.1">
    <property type="nucleotide sequence ID" value="NZ_CP053661.1"/>
</dbReference>
<dbReference type="SUPFAM" id="SSF54909">
    <property type="entry name" value="Dimeric alpha+beta barrel"/>
    <property type="match status" value="1"/>
</dbReference>
<reference evidence="5 6" key="1">
    <citation type="submission" date="2020-05" db="EMBL/GenBank/DDBJ databases">
        <title>Complete genome sequence of of a novel Thermoleptolyngbya strain isolated from hot springs of Ganzi, Sichuan China.</title>
        <authorList>
            <person name="Tang J."/>
            <person name="Daroch M."/>
            <person name="Li L."/>
            <person name="Waleron K."/>
            <person name="Waleron M."/>
            <person name="Waleron M."/>
        </authorList>
    </citation>
    <scope>NUCLEOTIDE SEQUENCE [LARGE SCALE GENOMIC DNA]</scope>
    <source>
        <strain evidence="5 6">PKUAC-SCTA183</strain>
    </source>
</reference>
<keyword evidence="6" id="KW-1185">Reference proteome</keyword>
<dbReference type="PROSITE" id="PS50956">
    <property type="entry name" value="HTH_ASNC_2"/>
    <property type="match status" value="1"/>
</dbReference>
<proteinExistence type="predicted"/>
<dbReference type="PANTHER" id="PTHR30154:SF53">
    <property type="entry name" value="HTH-TYPE TRANSCRIPTIONAL REGULATOR LRPC"/>
    <property type="match status" value="1"/>
</dbReference>
<dbReference type="GO" id="GO:0005829">
    <property type="term" value="C:cytosol"/>
    <property type="evidence" value="ECO:0007669"/>
    <property type="project" value="TreeGrafter"/>
</dbReference>
<dbReference type="InterPro" id="IPR036390">
    <property type="entry name" value="WH_DNA-bd_sf"/>
</dbReference>
<evidence type="ECO:0000313" key="5">
    <source>
        <dbReference type="EMBL" id="QKD82653.1"/>
    </source>
</evidence>
<feature type="domain" description="HTH asnC-type" evidence="4">
    <location>
        <begin position="3"/>
        <end position="64"/>
    </location>
</feature>
<dbReference type="SMART" id="SM00344">
    <property type="entry name" value="HTH_ASNC"/>
    <property type="match status" value="1"/>
</dbReference>
<sequence>MSLDDIDSKVIRHLMQNGRMTWAELATVLQLSAPAAGDRVRRLEERGVILGYTAQVDPEAAGCHLTAFIAVTLERPEHRAPFLEKVLQLTEVQECHHIAGEDDYWLKVRCQHTKDLERLVSDELKSLPGILRTRTTIVLSTVKETSVLPIRE</sequence>
<name>A0A6M8BHM2_9CYAN</name>
<dbReference type="EMBL" id="CP053661">
    <property type="protein sequence ID" value="QKD82653.1"/>
    <property type="molecule type" value="Genomic_DNA"/>
</dbReference>
<dbReference type="InterPro" id="IPR019888">
    <property type="entry name" value="Tscrpt_reg_AsnC-like"/>
</dbReference>
<dbReference type="InterPro" id="IPR019887">
    <property type="entry name" value="Tscrpt_reg_AsnC/Lrp_C"/>
</dbReference>
<gene>
    <name evidence="5" type="ORF">HPC62_11085</name>
</gene>
<evidence type="ECO:0000256" key="1">
    <source>
        <dbReference type="ARBA" id="ARBA00023015"/>
    </source>
</evidence>
<dbReference type="InterPro" id="IPR036388">
    <property type="entry name" value="WH-like_DNA-bd_sf"/>
</dbReference>
<dbReference type="PRINTS" id="PR00033">
    <property type="entry name" value="HTHASNC"/>
</dbReference>
<organism evidence="5 6">
    <name type="scientific">Thermoleptolyngbya sichuanensis A183</name>
    <dbReference type="NCBI Taxonomy" id="2737172"/>
    <lineage>
        <taxon>Bacteria</taxon>
        <taxon>Bacillati</taxon>
        <taxon>Cyanobacteriota</taxon>
        <taxon>Cyanophyceae</taxon>
        <taxon>Oculatellales</taxon>
        <taxon>Oculatellaceae</taxon>
        <taxon>Thermoleptolyngbya</taxon>
        <taxon>Thermoleptolyngbya sichuanensis</taxon>
    </lineage>
</organism>
<evidence type="ECO:0000313" key="6">
    <source>
        <dbReference type="Proteomes" id="UP000505210"/>
    </source>
</evidence>
<keyword evidence="3" id="KW-0804">Transcription</keyword>
<dbReference type="Gene3D" id="1.10.10.10">
    <property type="entry name" value="Winged helix-like DNA-binding domain superfamily/Winged helix DNA-binding domain"/>
    <property type="match status" value="1"/>
</dbReference>
<dbReference type="KEGG" id="theu:HPC62_11085"/>
<dbReference type="Proteomes" id="UP000505210">
    <property type="component" value="Chromosome"/>
</dbReference>
<dbReference type="GO" id="GO:0043200">
    <property type="term" value="P:response to amino acid"/>
    <property type="evidence" value="ECO:0007669"/>
    <property type="project" value="TreeGrafter"/>
</dbReference>
<accession>A0A6M8BHM2</accession>
<dbReference type="Gene3D" id="3.30.70.920">
    <property type="match status" value="1"/>
</dbReference>
<dbReference type="InterPro" id="IPR011008">
    <property type="entry name" value="Dimeric_a/b-barrel"/>
</dbReference>
<dbReference type="GO" id="GO:0043565">
    <property type="term" value="F:sequence-specific DNA binding"/>
    <property type="evidence" value="ECO:0007669"/>
    <property type="project" value="InterPro"/>
</dbReference>
<dbReference type="InterPro" id="IPR000485">
    <property type="entry name" value="AsnC-type_HTH_dom"/>
</dbReference>
<dbReference type="AlphaFoldDB" id="A0A6M8BHM2"/>
<evidence type="ECO:0000256" key="3">
    <source>
        <dbReference type="ARBA" id="ARBA00023163"/>
    </source>
</evidence>
<dbReference type="SUPFAM" id="SSF46785">
    <property type="entry name" value="Winged helix' DNA-binding domain"/>
    <property type="match status" value="1"/>
</dbReference>
<keyword evidence="2" id="KW-0238">DNA-binding</keyword>
<evidence type="ECO:0000259" key="4">
    <source>
        <dbReference type="PROSITE" id="PS50956"/>
    </source>
</evidence>
<dbReference type="Pfam" id="PF13404">
    <property type="entry name" value="HTH_AsnC-type"/>
    <property type="match status" value="1"/>
</dbReference>
<dbReference type="Pfam" id="PF01037">
    <property type="entry name" value="AsnC_trans_reg"/>
    <property type="match status" value="1"/>
</dbReference>
<dbReference type="PANTHER" id="PTHR30154">
    <property type="entry name" value="LEUCINE-RESPONSIVE REGULATORY PROTEIN"/>
    <property type="match status" value="1"/>
</dbReference>